<dbReference type="Proteomes" id="UP001183619">
    <property type="component" value="Unassembled WGS sequence"/>
</dbReference>
<evidence type="ECO:0000313" key="5">
    <source>
        <dbReference type="EMBL" id="MDR7356154.1"/>
    </source>
</evidence>
<evidence type="ECO:0000313" key="2">
    <source>
        <dbReference type="EMBL" id="MDR7354057.1"/>
    </source>
</evidence>
<comment type="caution">
    <text evidence="3">The sequence shown here is derived from an EMBL/GenBank/DDBJ whole genome shotgun (WGS) entry which is preliminary data.</text>
</comment>
<evidence type="ECO:0000313" key="6">
    <source>
        <dbReference type="EMBL" id="MDR7356193.1"/>
    </source>
</evidence>
<evidence type="ECO:0008006" key="8">
    <source>
        <dbReference type="Google" id="ProtNLM"/>
    </source>
</evidence>
<dbReference type="EMBL" id="JAVDYF010000001">
    <property type="protein sequence ID" value="MDR7356154.1"/>
    <property type="molecule type" value="Genomic_DNA"/>
</dbReference>
<dbReference type="EMBL" id="JAVDYF010000001">
    <property type="protein sequence ID" value="MDR7354620.1"/>
    <property type="molecule type" value="Genomic_DNA"/>
</dbReference>
<dbReference type="RefSeq" id="WP_343898942.1">
    <property type="nucleotide sequence ID" value="NZ_BAAAJS010000026.1"/>
</dbReference>
<sequence>MEVHVVASSFTPAQQREIALRYVKLRRGEKTPYAESLGLRPHVIRKWISALADGDLDNERFPRKTGSMTKRDISEVQRLRELLAQQQAQAEREQEKLVRKLAEHSAQAERDRKEFARQLALKDAEASKWEKAADALGKAIAVLHDLGEPHGKAEKSSQ</sequence>
<proteinExistence type="predicted"/>
<evidence type="ECO:0000313" key="7">
    <source>
        <dbReference type="Proteomes" id="UP001183619"/>
    </source>
</evidence>
<keyword evidence="7" id="KW-1185">Reference proteome</keyword>
<name>A0ABU2B7N8_9CORY</name>
<organism evidence="3 7">
    <name type="scientific">Corynebacterium felinum</name>
    <dbReference type="NCBI Taxonomy" id="131318"/>
    <lineage>
        <taxon>Bacteria</taxon>
        <taxon>Bacillati</taxon>
        <taxon>Actinomycetota</taxon>
        <taxon>Actinomycetes</taxon>
        <taxon>Mycobacteriales</taxon>
        <taxon>Corynebacteriaceae</taxon>
        <taxon>Corynebacterium</taxon>
    </lineage>
</organism>
<dbReference type="EMBL" id="JAVDYF010000001">
    <property type="protein sequence ID" value="MDR7354057.1"/>
    <property type="molecule type" value="Genomic_DNA"/>
</dbReference>
<evidence type="ECO:0000313" key="4">
    <source>
        <dbReference type="EMBL" id="MDR7355280.1"/>
    </source>
</evidence>
<accession>A0ABU2B7N8</accession>
<evidence type="ECO:0000313" key="3">
    <source>
        <dbReference type="EMBL" id="MDR7354620.1"/>
    </source>
</evidence>
<gene>
    <name evidence="2" type="ORF">J2S37_000595</name>
    <name evidence="3" type="ORF">J2S37_001158</name>
    <name evidence="4" type="ORF">J2S37_001818</name>
    <name evidence="5" type="ORF">J2S37_002692</name>
    <name evidence="6" type="ORF">J2S37_002731</name>
</gene>
<reference evidence="3 7" key="1">
    <citation type="submission" date="2023-07" db="EMBL/GenBank/DDBJ databases">
        <title>Sequencing the genomes of 1000 actinobacteria strains.</title>
        <authorList>
            <person name="Klenk H.-P."/>
        </authorList>
    </citation>
    <scope>NUCLEOTIDE SEQUENCE [LARGE SCALE GENOMIC DNA]</scope>
    <source>
        <strain evidence="3 7">DSM 44508</strain>
    </source>
</reference>
<dbReference type="EMBL" id="JAVDYF010000001">
    <property type="protein sequence ID" value="MDR7356193.1"/>
    <property type="molecule type" value="Genomic_DNA"/>
</dbReference>
<evidence type="ECO:0000256" key="1">
    <source>
        <dbReference type="SAM" id="MobiDB-lite"/>
    </source>
</evidence>
<protein>
    <recommendedName>
        <fullName evidence="8">Transposase</fullName>
    </recommendedName>
</protein>
<dbReference type="EMBL" id="JAVDYF010000001">
    <property type="protein sequence ID" value="MDR7355280.1"/>
    <property type="molecule type" value="Genomic_DNA"/>
</dbReference>
<feature type="region of interest" description="Disordered" evidence="1">
    <location>
        <begin position="93"/>
        <end position="113"/>
    </location>
</feature>